<keyword evidence="1" id="KW-0732">Signal</keyword>
<evidence type="ECO:0000256" key="1">
    <source>
        <dbReference type="ARBA" id="ARBA00022729"/>
    </source>
</evidence>
<evidence type="ECO:0000256" key="2">
    <source>
        <dbReference type="ARBA" id="ARBA00023136"/>
    </source>
</evidence>
<keyword evidence="5" id="KW-1185">Reference proteome</keyword>
<dbReference type="RefSeq" id="WP_007253576.1">
    <property type="nucleotide sequence ID" value="NZ_CH724107.1"/>
</dbReference>
<proteinExistence type="predicted"/>
<dbReference type="InterPro" id="IPR007450">
    <property type="entry name" value="BamE_dom"/>
</dbReference>
<evidence type="ECO:0000259" key="3">
    <source>
        <dbReference type="Pfam" id="PF04355"/>
    </source>
</evidence>
<dbReference type="OrthoDB" id="7203955at2"/>
<name>Q2CDV0_OCEGH</name>
<dbReference type="AlphaFoldDB" id="Q2CDV0"/>
<feature type="domain" description="Outer membrane protein assembly factor BamE" evidence="3">
    <location>
        <begin position="35"/>
        <end position="110"/>
    </location>
</feature>
<protein>
    <recommendedName>
        <fullName evidence="3">Outer membrane protein assembly factor BamE domain-containing protein</fullName>
    </recommendedName>
</protein>
<dbReference type="STRING" id="314256.OG2516_00205"/>
<evidence type="ECO:0000313" key="4">
    <source>
        <dbReference type="EMBL" id="EAR50878.1"/>
    </source>
</evidence>
<dbReference type="Proteomes" id="UP000003635">
    <property type="component" value="Unassembled WGS sequence"/>
</dbReference>
<keyword evidence="2" id="KW-0472">Membrane</keyword>
<comment type="caution">
    <text evidence="4">The sequence shown here is derived from an EMBL/GenBank/DDBJ whole genome shotgun (WGS) entry which is preliminary data.</text>
</comment>
<organism evidence="4 5">
    <name type="scientific">Oceanicola granulosus (strain ATCC BAA-861 / DSM 15982 / KCTC 12143 / HTCC2516)</name>
    <dbReference type="NCBI Taxonomy" id="314256"/>
    <lineage>
        <taxon>Bacteria</taxon>
        <taxon>Pseudomonadati</taxon>
        <taxon>Pseudomonadota</taxon>
        <taxon>Alphaproteobacteria</taxon>
        <taxon>Rhodobacterales</taxon>
        <taxon>Roseobacteraceae</taxon>
        <taxon>Oceanicola</taxon>
    </lineage>
</organism>
<dbReference type="InterPro" id="IPR037873">
    <property type="entry name" value="BamE-like"/>
</dbReference>
<dbReference type="HOGENOM" id="CLU_104933_0_0_5"/>
<dbReference type="Pfam" id="PF04355">
    <property type="entry name" value="BamE"/>
    <property type="match status" value="1"/>
</dbReference>
<dbReference type="Gene3D" id="3.30.1450.10">
    <property type="match status" value="1"/>
</dbReference>
<dbReference type="PROSITE" id="PS51257">
    <property type="entry name" value="PROKAR_LIPOPROTEIN"/>
    <property type="match status" value="1"/>
</dbReference>
<reference evidence="4 5" key="1">
    <citation type="journal article" date="2010" name="J. Bacteriol.">
        <title>Genome sequences of Oceanicola granulosus HTCC2516(T) and Oceanicola batsensis HTCC2597(TDelta).</title>
        <authorList>
            <person name="Thrash J.C."/>
            <person name="Cho J.C."/>
            <person name="Vergin K.L."/>
            <person name="Giovannoni S.J."/>
        </authorList>
    </citation>
    <scope>NUCLEOTIDE SEQUENCE [LARGE SCALE GENOMIC DNA]</scope>
    <source>
        <strain evidence="5">ATCC BAA-861 / DSM 15982 / KCTC 12143 / HTCC2516</strain>
    </source>
</reference>
<dbReference type="GO" id="GO:0019867">
    <property type="term" value="C:outer membrane"/>
    <property type="evidence" value="ECO:0007669"/>
    <property type="project" value="InterPro"/>
</dbReference>
<dbReference type="EMBL" id="AAOT01000021">
    <property type="protein sequence ID" value="EAR50878.1"/>
    <property type="molecule type" value="Genomic_DNA"/>
</dbReference>
<dbReference type="eggNOG" id="COG2913">
    <property type="taxonomic scope" value="Bacteria"/>
</dbReference>
<gene>
    <name evidence="4" type="ORF">OG2516_00205</name>
</gene>
<evidence type="ECO:0000313" key="5">
    <source>
        <dbReference type="Proteomes" id="UP000003635"/>
    </source>
</evidence>
<accession>Q2CDV0</accession>
<sequence>MSKAAGRTTTALRRAALAAALVAAGACSPVYRHHGYVPNERDLLELTPGVDTRETVADLVGQPTAGGVLDDSGFYYVQSRFRHFGPLGPQEIAREVVAISFTDDGVVRNIERFGLEDGRMVELSRRVTDDNIRDTTFIRQLLGNLGRVDASTLLGGDE</sequence>